<proteinExistence type="predicted"/>
<dbReference type="GO" id="GO:0003677">
    <property type="term" value="F:DNA binding"/>
    <property type="evidence" value="ECO:0007669"/>
    <property type="project" value="InterPro"/>
</dbReference>
<protein>
    <recommendedName>
        <fullName evidence="1">Resolvase HTH domain-containing protein</fullName>
    </recommendedName>
</protein>
<dbReference type="Gene3D" id="1.10.10.60">
    <property type="entry name" value="Homeodomain-like"/>
    <property type="match status" value="1"/>
</dbReference>
<comment type="caution">
    <text evidence="2">The sequence shown here is derived from an EMBL/GenBank/DDBJ whole genome shotgun (WGS) entry which is preliminary data.</text>
</comment>
<dbReference type="EMBL" id="AFAY01000001">
    <property type="protein sequence ID" value="EGF12295.1"/>
    <property type="molecule type" value="Genomic_DNA"/>
</dbReference>
<evidence type="ECO:0000259" key="1">
    <source>
        <dbReference type="Pfam" id="PF02796"/>
    </source>
</evidence>
<dbReference type="HOGENOM" id="CLU_2554731_0_0_4"/>
<accession>F2B8F5</accession>
<dbReference type="Pfam" id="PF02796">
    <property type="entry name" value="HTH_7"/>
    <property type="match status" value="1"/>
</dbReference>
<dbReference type="AlphaFoldDB" id="F2B8F5"/>
<evidence type="ECO:0000313" key="2">
    <source>
        <dbReference type="EMBL" id="EGF12295.1"/>
    </source>
</evidence>
<organism evidence="2 3">
    <name type="scientific">Neisseria bacilliformis ATCC BAA-1200</name>
    <dbReference type="NCBI Taxonomy" id="888742"/>
    <lineage>
        <taxon>Bacteria</taxon>
        <taxon>Pseudomonadati</taxon>
        <taxon>Pseudomonadota</taxon>
        <taxon>Betaproteobacteria</taxon>
        <taxon>Neisseriales</taxon>
        <taxon>Neisseriaceae</taxon>
        <taxon>Neisseria</taxon>
    </lineage>
</organism>
<sequence length="82" mass="9771">MKIHKNTRLTPHHRQVIWLAYTQNKESVTSLARRYMVSRQTIYRVLKAARGRLLAPQNSTNNRCKQAYYGMRRLTKVERAIQ</sequence>
<dbReference type="Proteomes" id="UP000004105">
    <property type="component" value="Unassembled WGS sequence"/>
</dbReference>
<keyword evidence="3" id="KW-1185">Reference proteome</keyword>
<reference evidence="2 3" key="1">
    <citation type="submission" date="2011-02" db="EMBL/GenBank/DDBJ databases">
        <authorList>
            <person name="Muzny D."/>
            <person name="Qin X."/>
            <person name="Deng J."/>
            <person name="Jiang H."/>
            <person name="Liu Y."/>
            <person name="Qu J."/>
            <person name="Song X.-Z."/>
            <person name="Zhang L."/>
            <person name="Thornton R."/>
            <person name="Coyle M."/>
            <person name="Francisco L."/>
            <person name="Jackson L."/>
            <person name="Javaid M."/>
            <person name="Korchina V."/>
            <person name="Kovar C."/>
            <person name="Mata R."/>
            <person name="Mathew T."/>
            <person name="Ngo R."/>
            <person name="Nguyen L."/>
            <person name="Nguyen N."/>
            <person name="Okwuonu G."/>
            <person name="Ongeri F."/>
            <person name="Pham C."/>
            <person name="Simmons D."/>
            <person name="Wilczek-Boney K."/>
            <person name="Hale W."/>
            <person name="Jakkamsetti A."/>
            <person name="Pham P."/>
            <person name="Ruth R."/>
            <person name="San Lucas F."/>
            <person name="Warren J."/>
            <person name="Zhang J."/>
            <person name="Zhao Z."/>
            <person name="Zhou C."/>
            <person name="Zhu D."/>
            <person name="Lee S."/>
            <person name="Bess C."/>
            <person name="Blankenburg K."/>
            <person name="Forbes L."/>
            <person name="Fu Q."/>
            <person name="Gubbala S."/>
            <person name="Hirani K."/>
            <person name="Jayaseelan J.C."/>
            <person name="Lara F."/>
            <person name="Munidasa M."/>
            <person name="Palculict T."/>
            <person name="Patil S."/>
            <person name="Pu L.-L."/>
            <person name="Saada N."/>
            <person name="Tang L."/>
            <person name="Weissenberger G."/>
            <person name="Zhu Y."/>
            <person name="Hemphill L."/>
            <person name="Shang Y."/>
            <person name="Youmans B."/>
            <person name="Ayvaz T."/>
            <person name="Ross M."/>
            <person name="Santibanez J."/>
            <person name="Aqrawi P."/>
            <person name="Gross S."/>
            <person name="Joshi V."/>
            <person name="Fowler G."/>
            <person name="Nazareth L."/>
            <person name="Reid J."/>
            <person name="Worley K."/>
            <person name="Petrosino J."/>
            <person name="Highlander S."/>
            <person name="Gibbs R."/>
        </authorList>
    </citation>
    <scope>NUCLEOTIDE SEQUENCE [LARGE SCALE GENOMIC DNA]</scope>
    <source>
        <strain evidence="2 3">ATCC BAA-1200</strain>
    </source>
</reference>
<dbReference type="InterPro" id="IPR006120">
    <property type="entry name" value="Resolvase_HTH_dom"/>
</dbReference>
<name>F2B8F5_9NEIS</name>
<evidence type="ECO:0000313" key="3">
    <source>
        <dbReference type="Proteomes" id="UP000004105"/>
    </source>
</evidence>
<feature type="domain" description="Resolvase HTH" evidence="1">
    <location>
        <begin position="23"/>
        <end position="48"/>
    </location>
</feature>
<gene>
    <name evidence="2" type="ORF">HMPREF9123_0008</name>
</gene>
<dbReference type="GO" id="GO:0000150">
    <property type="term" value="F:DNA strand exchange activity"/>
    <property type="evidence" value="ECO:0007669"/>
    <property type="project" value="InterPro"/>
</dbReference>